<gene>
    <name evidence="2" type="ORF">BOKJ2_LOCUS4725</name>
</gene>
<feature type="chain" id="PRO_5036408288" description="Protein quiver" evidence="1">
    <location>
        <begin position="19"/>
        <end position="173"/>
    </location>
</feature>
<dbReference type="Proteomes" id="UP000614601">
    <property type="component" value="Unassembled WGS sequence"/>
</dbReference>
<organism evidence="2 3">
    <name type="scientific">Bursaphelenchus okinawaensis</name>
    <dbReference type="NCBI Taxonomy" id="465554"/>
    <lineage>
        <taxon>Eukaryota</taxon>
        <taxon>Metazoa</taxon>
        <taxon>Ecdysozoa</taxon>
        <taxon>Nematoda</taxon>
        <taxon>Chromadorea</taxon>
        <taxon>Rhabditida</taxon>
        <taxon>Tylenchina</taxon>
        <taxon>Tylenchomorpha</taxon>
        <taxon>Aphelenchoidea</taxon>
        <taxon>Aphelenchoididae</taxon>
        <taxon>Bursaphelenchus</taxon>
    </lineage>
</organism>
<dbReference type="Gene3D" id="2.10.60.10">
    <property type="entry name" value="CD59"/>
    <property type="match status" value="1"/>
</dbReference>
<evidence type="ECO:0000256" key="1">
    <source>
        <dbReference type="SAM" id="SignalP"/>
    </source>
</evidence>
<dbReference type="InterPro" id="IPR045860">
    <property type="entry name" value="Snake_toxin-like_sf"/>
</dbReference>
<dbReference type="EMBL" id="CAJFDH010000002">
    <property type="protein sequence ID" value="CAD5212924.1"/>
    <property type="molecule type" value="Genomic_DNA"/>
</dbReference>
<evidence type="ECO:0008006" key="4">
    <source>
        <dbReference type="Google" id="ProtNLM"/>
    </source>
</evidence>
<protein>
    <recommendedName>
        <fullName evidence="4">Protein quiver</fullName>
    </recommendedName>
</protein>
<sequence length="173" mass="19027">MSCMVLLVLLCLVPTASCDNYCYQCEEAEGMGKDCMEASEKSGGKYCPNDFCYTLWGHSKIGDKVVLGVQRGCLPHAKNKRLVQCIDVTNYSFFNDYKINGTLCKCNGTLCNSRVNPFPTTTTITLPTTTTTPTTTTNEFDSTTDPDAPVASANDWSLSVLTLLILYCTFYVL</sequence>
<accession>A0A811KAY1</accession>
<dbReference type="AlphaFoldDB" id="A0A811KAY1"/>
<comment type="caution">
    <text evidence="2">The sequence shown here is derived from an EMBL/GenBank/DDBJ whole genome shotgun (WGS) entry which is preliminary data.</text>
</comment>
<proteinExistence type="predicted"/>
<keyword evidence="1" id="KW-0732">Signal</keyword>
<evidence type="ECO:0000313" key="3">
    <source>
        <dbReference type="Proteomes" id="UP000614601"/>
    </source>
</evidence>
<dbReference type="Proteomes" id="UP000783686">
    <property type="component" value="Unassembled WGS sequence"/>
</dbReference>
<name>A0A811KAY1_9BILA</name>
<dbReference type="EMBL" id="CAJFCW020000002">
    <property type="protein sequence ID" value="CAG9098212.1"/>
    <property type="molecule type" value="Genomic_DNA"/>
</dbReference>
<reference evidence="2" key="1">
    <citation type="submission" date="2020-09" db="EMBL/GenBank/DDBJ databases">
        <authorList>
            <person name="Kikuchi T."/>
        </authorList>
    </citation>
    <scope>NUCLEOTIDE SEQUENCE</scope>
    <source>
        <strain evidence="2">SH1</strain>
    </source>
</reference>
<feature type="signal peptide" evidence="1">
    <location>
        <begin position="1"/>
        <end position="18"/>
    </location>
</feature>
<keyword evidence="3" id="KW-1185">Reference proteome</keyword>
<evidence type="ECO:0000313" key="2">
    <source>
        <dbReference type="EMBL" id="CAD5212924.1"/>
    </source>
</evidence>